<dbReference type="Gene3D" id="1.10.287.110">
    <property type="entry name" value="DnaJ domain"/>
    <property type="match status" value="1"/>
</dbReference>
<feature type="region of interest" description="Disordered" evidence="2">
    <location>
        <begin position="68"/>
        <end position="118"/>
    </location>
</feature>
<dbReference type="OrthoDB" id="9779889at2"/>
<dbReference type="Gene3D" id="1.25.40.10">
    <property type="entry name" value="Tetratricopeptide repeat domain"/>
    <property type="match status" value="1"/>
</dbReference>
<dbReference type="PANTHER" id="PTHR44145:SF3">
    <property type="entry name" value="DNAJ HOMOLOG SUBFAMILY A MEMBER 3, MITOCHONDRIAL"/>
    <property type="match status" value="1"/>
</dbReference>
<dbReference type="SUPFAM" id="SSF48452">
    <property type="entry name" value="TPR-like"/>
    <property type="match status" value="1"/>
</dbReference>
<gene>
    <name evidence="4" type="ORF">NIES267_18020</name>
</gene>
<feature type="compositionally biased region" description="Low complexity" evidence="2">
    <location>
        <begin position="83"/>
        <end position="94"/>
    </location>
</feature>
<keyword evidence="5" id="KW-1185">Reference proteome</keyword>
<evidence type="ECO:0000313" key="4">
    <source>
        <dbReference type="EMBL" id="BAY82323.1"/>
    </source>
</evidence>
<keyword evidence="1" id="KW-0143">Chaperone</keyword>
<protein>
    <submittedName>
        <fullName evidence="4">Heat shock protein DnaJ domain-containing protein</fullName>
    </submittedName>
</protein>
<feature type="domain" description="J" evidence="3">
    <location>
        <begin position="5"/>
        <end position="75"/>
    </location>
</feature>
<evidence type="ECO:0000256" key="1">
    <source>
        <dbReference type="ARBA" id="ARBA00023186"/>
    </source>
</evidence>
<dbReference type="SMART" id="SM00271">
    <property type="entry name" value="DnaJ"/>
    <property type="match status" value="1"/>
</dbReference>
<dbReference type="AlphaFoldDB" id="A0A1Z4LM56"/>
<keyword evidence="4" id="KW-0346">Stress response</keyword>
<dbReference type="Proteomes" id="UP000218418">
    <property type="component" value="Chromosome"/>
</dbReference>
<dbReference type="InterPro" id="IPR051938">
    <property type="entry name" value="Apopto_cytoskel_mod"/>
</dbReference>
<evidence type="ECO:0000313" key="5">
    <source>
        <dbReference type="Proteomes" id="UP000218418"/>
    </source>
</evidence>
<dbReference type="PANTHER" id="PTHR44145">
    <property type="entry name" value="DNAJ HOMOLOG SUBFAMILY A MEMBER 3, MITOCHONDRIAL"/>
    <property type="match status" value="1"/>
</dbReference>
<dbReference type="Pfam" id="PF00226">
    <property type="entry name" value="DnaJ"/>
    <property type="match status" value="1"/>
</dbReference>
<evidence type="ECO:0000259" key="3">
    <source>
        <dbReference type="PROSITE" id="PS50076"/>
    </source>
</evidence>
<dbReference type="PRINTS" id="PR00625">
    <property type="entry name" value="JDOMAIN"/>
</dbReference>
<organism evidence="4 5">
    <name type="scientific">Calothrix parasitica NIES-267</name>
    <dbReference type="NCBI Taxonomy" id="1973488"/>
    <lineage>
        <taxon>Bacteria</taxon>
        <taxon>Bacillati</taxon>
        <taxon>Cyanobacteriota</taxon>
        <taxon>Cyanophyceae</taxon>
        <taxon>Nostocales</taxon>
        <taxon>Calotrichaceae</taxon>
        <taxon>Calothrix</taxon>
    </lineage>
</organism>
<dbReference type="EMBL" id="AP018227">
    <property type="protein sequence ID" value="BAY82323.1"/>
    <property type="molecule type" value="Genomic_DNA"/>
</dbReference>
<dbReference type="CDD" id="cd06257">
    <property type="entry name" value="DnaJ"/>
    <property type="match status" value="1"/>
</dbReference>
<evidence type="ECO:0000256" key="2">
    <source>
        <dbReference type="SAM" id="MobiDB-lite"/>
    </source>
</evidence>
<dbReference type="SUPFAM" id="SSF46565">
    <property type="entry name" value="Chaperone J-domain"/>
    <property type="match status" value="1"/>
</dbReference>
<accession>A0A1Z4LM56</accession>
<dbReference type="InterPro" id="IPR036869">
    <property type="entry name" value="J_dom_sf"/>
</dbReference>
<reference evidence="4 5" key="1">
    <citation type="submission" date="2017-06" db="EMBL/GenBank/DDBJ databases">
        <title>Genome sequencing of cyanobaciteial culture collection at National Institute for Environmental Studies (NIES).</title>
        <authorList>
            <person name="Hirose Y."/>
            <person name="Shimura Y."/>
            <person name="Fujisawa T."/>
            <person name="Nakamura Y."/>
            <person name="Kawachi M."/>
        </authorList>
    </citation>
    <scope>NUCLEOTIDE SEQUENCE [LARGE SCALE GENOMIC DNA]</scope>
    <source>
        <strain evidence="4 5">NIES-267</strain>
    </source>
</reference>
<proteinExistence type="predicted"/>
<dbReference type="InterPro" id="IPR011990">
    <property type="entry name" value="TPR-like_helical_dom_sf"/>
</dbReference>
<dbReference type="InterPro" id="IPR001623">
    <property type="entry name" value="DnaJ_domain"/>
</dbReference>
<sequence>MDLLDCYRLLGLRSGASFPDIKSSYRRLAQQYHPDINPDDERAKEKFIALTEAYKLLLQVIPPTEEKSKSYQKVSQPVETRQKQPTQTKETQQQRTRKVAKQQPKQQPKSKPKPPHVAEIERRLKWKTYEQLQTFLKERRFPQAIALAEALAERLPSDTEVRQWLAISYQLWGRALIAEKQLLKARIYLKKALKTDPKNKSLINEVQRDFKKLEQVF</sequence>
<name>A0A1Z4LM56_9CYAN</name>
<dbReference type="PROSITE" id="PS50076">
    <property type="entry name" value="DNAJ_2"/>
    <property type="match status" value="1"/>
</dbReference>